<dbReference type="AlphaFoldDB" id="A0A2Z7BUK7"/>
<reference evidence="2 3" key="1">
    <citation type="journal article" date="2015" name="Proc. Natl. Acad. Sci. U.S.A.">
        <title>The resurrection genome of Boea hygrometrica: A blueprint for survival of dehydration.</title>
        <authorList>
            <person name="Xiao L."/>
            <person name="Yang G."/>
            <person name="Zhang L."/>
            <person name="Yang X."/>
            <person name="Zhao S."/>
            <person name="Ji Z."/>
            <person name="Zhou Q."/>
            <person name="Hu M."/>
            <person name="Wang Y."/>
            <person name="Chen M."/>
            <person name="Xu Y."/>
            <person name="Jin H."/>
            <person name="Xiao X."/>
            <person name="Hu G."/>
            <person name="Bao F."/>
            <person name="Hu Y."/>
            <person name="Wan P."/>
            <person name="Li L."/>
            <person name="Deng X."/>
            <person name="Kuang T."/>
            <person name="Xiang C."/>
            <person name="Zhu J.K."/>
            <person name="Oliver M.J."/>
            <person name="He Y."/>
        </authorList>
    </citation>
    <scope>NUCLEOTIDE SEQUENCE [LARGE SCALE GENOMIC DNA]</scope>
    <source>
        <strain evidence="3">cv. XS01</strain>
    </source>
</reference>
<evidence type="ECO:0000313" key="3">
    <source>
        <dbReference type="Proteomes" id="UP000250235"/>
    </source>
</evidence>
<dbReference type="EMBL" id="KV003979">
    <property type="protein sequence ID" value="KZV35930.1"/>
    <property type="molecule type" value="Genomic_DNA"/>
</dbReference>
<dbReference type="Proteomes" id="UP000250235">
    <property type="component" value="Unassembled WGS sequence"/>
</dbReference>
<keyword evidence="3" id="KW-1185">Reference proteome</keyword>
<evidence type="ECO:0000256" key="1">
    <source>
        <dbReference type="SAM" id="MobiDB-lite"/>
    </source>
</evidence>
<proteinExistence type="predicted"/>
<protein>
    <submittedName>
        <fullName evidence="2">Uncharacterized protein</fullName>
    </submittedName>
</protein>
<accession>A0A2Z7BUK7</accession>
<evidence type="ECO:0000313" key="2">
    <source>
        <dbReference type="EMBL" id="KZV35930.1"/>
    </source>
</evidence>
<feature type="compositionally biased region" description="Polar residues" evidence="1">
    <location>
        <begin position="1"/>
        <end position="15"/>
    </location>
</feature>
<sequence>MRSRDQPLTSRSFSLLRSPLAEAPWAGPPPGPAGPNLTSLGPNHGRTREHEPGEGDAPFHTARGVLVFPDGRSASYRRCRREIGAQPALDHQSSPMDEYFRNLCYGEWRGMAGG</sequence>
<gene>
    <name evidence="2" type="ORF">F511_23943</name>
</gene>
<feature type="region of interest" description="Disordered" evidence="1">
    <location>
        <begin position="1"/>
        <end position="64"/>
    </location>
</feature>
<organism evidence="2 3">
    <name type="scientific">Dorcoceras hygrometricum</name>
    <dbReference type="NCBI Taxonomy" id="472368"/>
    <lineage>
        <taxon>Eukaryota</taxon>
        <taxon>Viridiplantae</taxon>
        <taxon>Streptophyta</taxon>
        <taxon>Embryophyta</taxon>
        <taxon>Tracheophyta</taxon>
        <taxon>Spermatophyta</taxon>
        <taxon>Magnoliopsida</taxon>
        <taxon>eudicotyledons</taxon>
        <taxon>Gunneridae</taxon>
        <taxon>Pentapetalae</taxon>
        <taxon>asterids</taxon>
        <taxon>lamiids</taxon>
        <taxon>Lamiales</taxon>
        <taxon>Gesneriaceae</taxon>
        <taxon>Didymocarpoideae</taxon>
        <taxon>Trichosporeae</taxon>
        <taxon>Loxocarpinae</taxon>
        <taxon>Dorcoceras</taxon>
    </lineage>
</organism>
<name>A0A2Z7BUK7_9LAMI</name>